<dbReference type="SUPFAM" id="SSF56574">
    <property type="entry name" value="Serpins"/>
    <property type="match status" value="1"/>
</dbReference>
<dbReference type="Proteomes" id="UP000070412">
    <property type="component" value="Unassembled WGS sequence"/>
</dbReference>
<dbReference type="PANTHER" id="PTHR11461">
    <property type="entry name" value="SERINE PROTEASE INHIBITOR, SERPIN"/>
    <property type="match status" value="1"/>
</dbReference>
<dbReference type="PROSITE" id="PS00284">
    <property type="entry name" value="SERPIN"/>
    <property type="match status" value="1"/>
</dbReference>
<dbReference type="GO" id="GO:0005615">
    <property type="term" value="C:extracellular space"/>
    <property type="evidence" value="ECO:0007669"/>
    <property type="project" value="InterPro"/>
</dbReference>
<gene>
    <name evidence="7" type="ORF">SSS_4735</name>
</gene>
<dbReference type="Pfam" id="PF00079">
    <property type="entry name" value="Serpin"/>
    <property type="match status" value="1"/>
</dbReference>
<accession>A0A834R9B8</accession>
<proteinExistence type="inferred from homology"/>
<reference evidence="8" key="3">
    <citation type="submission" date="2022-06" db="UniProtKB">
        <authorList>
            <consortium name="EnsemblMetazoa"/>
        </authorList>
    </citation>
    <scope>IDENTIFICATION</scope>
</reference>
<feature type="domain" description="Serpin" evidence="6">
    <location>
        <begin position="1"/>
        <end position="268"/>
    </location>
</feature>
<dbReference type="InterPro" id="IPR042178">
    <property type="entry name" value="Serpin_sf_1"/>
</dbReference>
<organism evidence="7">
    <name type="scientific">Sarcoptes scabiei</name>
    <name type="common">Itch mite</name>
    <name type="synonym">Acarus scabiei</name>
    <dbReference type="NCBI Taxonomy" id="52283"/>
    <lineage>
        <taxon>Eukaryota</taxon>
        <taxon>Metazoa</taxon>
        <taxon>Ecdysozoa</taxon>
        <taxon>Arthropoda</taxon>
        <taxon>Chelicerata</taxon>
        <taxon>Arachnida</taxon>
        <taxon>Acari</taxon>
        <taxon>Acariformes</taxon>
        <taxon>Sarcoptiformes</taxon>
        <taxon>Astigmata</taxon>
        <taxon>Psoroptidia</taxon>
        <taxon>Sarcoptoidea</taxon>
        <taxon>Sarcoptidae</taxon>
        <taxon>Sarcoptinae</taxon>
        <taxon>Sarcoptes</taxon>
    </lineage>
</organism>
<dbReference type="InterPro" id="IPR023796">
    <property type="entry name" value="Serpin_dom"/>
</dbReference>
<protein>
    <submittedName>
        <fullName evidence="7">Serpin B5</fullName>
    </submittedName>
</protein>
<dbReference type="Gene3D" id="3.30.497.10">
    <property type="entry name" value="Antithrombin, subunit I, domain 2"/>
    <property type="match status" value="1"/>
</dbReference>
<dbReference type="Gene3D" id="2.30.39.10">
    <property type="entry name" value="Alpha-1-antitrypsin, domain 1"/>
    <property type="match status" value="1"/>
</dbReference>
<name>A0A834R9B8_SARSC</name>
<evidence type="ECO:0000256" key="4">
    <source>
        <dbReference type="ARBA" id="ARBA00023180"/>
    </source>
</evidence>
<evidence type="ECO:0000256" key="3">
    <source>
        <dbReference type="ARBA" id="ARBA00022900"/>
    </source>
</evidence>
<dbReference type="EnsemblMetazoa" id="SSS_4735s_mrna">
    <property type="protein sequence ID" value="KAF7492215.1"/>
    <property type="gene ID" value="SSS_4735"/>
</dbReference>
<keyword evidence="2" id="KW-0646">Protease inhibitor</keyword>
<evidence type="ECO:0000313" key="9">
    <source>
        <dbReference type="Proteomes" id="UP000070412"/>
    </source>
</evidence>
<keyword evidence="4" id="KW-0325">Glycoprotein</keyword>
<dbReference type="PANTHER" id="PTHR11461:SF211">
    <property type="entry name" value="GH10112P-RELATED"/>
    <property type="match status" value="1"/>
</dbReference>
<evidence type="ECO:0000256" key="1">
    <source>
        <dbReference type="ARBA" id="ARBA00009500"/>
    </source>
</evidence>
<dbReference type="EMBL" id="WVUK01000056">
    <property type="protein sequence ID" value="KAF7492215.1"/>
    <property type="molecule type" value="Genomic_DNA"/>
</dbReference>
<sequence>MNLNFATIIQEIFSTEIVLNQHRTDFSIVNGSTFIENYPESYDAITLFDRASFQAQWLFQFDLANTRPSTFYGTNFVSYRNIPFMKLRAPVSIVPLDEIDAALIELPFKSHSLKDQNYAMYLILPARINDDLSLIRRALNPWYLESMIRRLNVYGKILIELPTFGIEAEYSLRETLNKMGITDIFKKKNKNLSVIDYGEDIFLTDIIHKVQMEVSENGIGSVEAIKLRKKKRNLYDETTALSFDHPFLYIVRNTKTGAILLIGEIHGF</sequence>
<comment type="similarity">
    <text evidence="1 5">Belongs to the serpin family.</text>
</comment>
<feature type="non-terminal residue" evidence="7">
    <location>
        <position position="1"/>
    </location>
</feature>
<dbReference type="InterPro" id="IPR042185">
    <property type="entry name" value="Serpin_sf_2"/>
</dbReference>
<evidence type="ECO:0000256" key="5">
    <source>
        <dbReference type="RuleBase" id="RU000411"/>
    </source>
</evidence>
<evidence type="ECO:0000259" key="6">
    <source>
        <dbReference type="SMART" id="SM00093"/>
    </source>
</evidence>
<dbReference type="AlphaFoldDB" id="A0A834R9B8"/>
<evidence type="ECO:0000313" key="8">
    <source>
        <dbReference type="EnsemblMetazoa" id="KAF7492215.1"/>
    </source>
</evidence>
<reference evidence="9" key="1">
    <citation type="journal article" date="2020" name="PLoS Negl. Trop. Dis.">
        <title>High-quality nuclear genome for Sarcoptes scabiei-A critical resource for a neglected parasite.</title>
        <authorList>
            <person name="Korhonen P.K."/>
            <person name="Gasser R.B."/>
            <person name="Ma G."/>
            <person name="Wang T."/>
            <person name="Stroehlein A.J."/>
            <person name="Young N.D."/>
            <person name="Ang C.S."/>
            <person name="Fernando D.D."/>
            <person name="Lu H.C."/>
            <person name="Taylor S."/>
            <person name="Reynolds S.L."/>
            <person name="Mofiz E."/>
            <person name="Najaraj S.H."/>
            <person name="Gowda H."/>
            <person name="Madugundu A."/>
            <person name="Renuse S."/>
            <person name="Holt D."/>
            <person name="Pandey A."/>
            <person name="Papenfuss A.T."/>
            <person name="Fischer K."/>
        </authorList>
    </citation>
    <scope>NUCLEOTIDE SEQUENCE [LARGE SCALE GENOMIC DNA]</scope>
</reference>
<keyword evidence="9" id="KW-1185">Reference proteome</keyword>
<dbReference type="InterPro" id="IPR000215">
    <property type="entry name" value="Serpin_fam"/>
</dbReference>
<dbReference type="OrthoDB" id="671595at2759"/>
<evidence type="ECO:0000313" key="7">
    <source>
        <dbReference type="EMBL" id="KAF7492215.1"/>
    </source>
</evidence>
<reference evidence="7" key="2">
    <citation type="submission" date="2020-01" db="EMBL/GenBank/DDBJ databases">
        <authorList>
            <person name="Korhonen P.K.K."/>
            <person name="Guangxu M.G."/>
            <person name="Wang T.W."/>
            <person name="Stroehlein A.J.S."/>
            <person name="Young N.D."/>
            <person name="Ang C.-S.A."/>
            <person name="Fernando D.W.F."/>
            <person name="Lu H.L."/>
            <person name="Taylor S.T."/>
            <person name="Ehtesham M.E.M."/>
            <person name="Najaraj S.H.N."/>
            <person name="Harsha G.H.G."/>
            <person name="Madugundu A.M."/>
            <person name="Renuse S.R."/>
            <person name="Holt D.H."/>
            <person name="Pandey A.P."/>
            <person name="Papenfuss A.P."/>
            <person name="Gasser R.B.G."/>
            <person name="Fischer K.F."/>
        </authorList>
    </citation>
    <scope>NUCLEOTIDE SEQUENCE</scope>
    <source>
        <strain evidence="7">SSS_KF_BRIS2020</strain>
    </source>
</reference>
<dbReference type="SMART" id="SM00093">
    <property type="entry name" value="SERPIN"/>
    <property type="match status" value="1"/>
</dbReference>
<dbReference type="InterPro" id="IPR036186">
    <property type="entry name" value="Serpin_sf"/>
</dbReference>
<keyword evidence="3" id="KW-0722">Serine protease inhibitor</keyword>
<dbReference type="GO" id="GO:0004867">
    <property type="term" value="F:serine-type endopeptidase inhibitor activity"/>
    <property type="evidence" value="ECO:0007669"/>
    <property type="project" value="UniProtKB-KW"/>
</dbReference>
<dbReference type="InterPro" id="IPR023795">
    <property type="entry name" value="Serpin_CS"/>
</dbReference>
<evidence type="ECO:0000256" key="2">
    <source>
        <dbReference type="ARBA" id="ARBA00022690"/>
    </source>
</evidence>